<evidence type="ECO:0000256" key="4">
    <source>
        <dbReference type="ARBA" id="ARBA00022448"/>
    </source>
</evidence>
<evidence type="ECO:0000256" key="10">
    <source>
        <dbReference type="ARBA" id="ARBA00022989"/>
    </source>
</evidence>
<feature type="binding site" description="covalent" evidence="13">
    <location>
        <position position="71"/>
    </location>
    <ligand>
        <name>heme c</name>
        <dbReference type="ChEBI" id="CHEBI:61717"/>
    </ligand>
</feature>
<dbReference type="InterPro" id="IPR021157">
    <property type="entry name" value="Cyt_c1_TM_anchor_C"/>
</dbReference>
<dbReference type="InterPro" id="IPR002326">
    <property type="entry name" value="Cyt_c1"/>
</dbReference>
<dbReference type="GO" id="GO:0020037">
    <property type="term" value="F:heme binding"/>
    <property type="evidence" value="ECO:0007669"/>
    <property type="project" value="InterPro"/>
</dbReference>
<sequence>MKTILSGQSVAKLLGAAVVALGLAGSVQAAEEAAAAHGPVVDRQSWTFAGPFGKFDKAQLQRGYKVYKEVCSACHSMKYVSFRNLAEEGGPGFTADQAKALASGYKVQDGPNDSGDMFERAGRLSDRFPSPFPNEQAARAANGGAYPPDMSLLAKARAVHRGFPWFVFDAFTQYQEYGPDYIYSLLLGYKDAPKGHECGPGLNYNTSFISGSCIAMPQPISDGQVTYDDGTPGTLQNYARDVSAFLMWTAEPKLEERKRVGLKVMLFLVVFAGLLYYTKQKVWKDIAH</sequence>
<reference evidence="17" key="1">
    <citation type="submission" date="2024-06" db="EMBL/GenBank/DDBJ databases">
        <title>Methylostella associata gen. nov., sp. nov., a novel Ancalomicrobiaceae-affiliated facultatively methylotrophic bacteria that feed on methanotrophs of the genus Methylococcus.</title>
        <authorList>
            <person name="Saltykova V."/>
            <person name="Danilova O.V."/>
            <person name="Oshkin I.Y."/>
            <person name="Belova S.E."/>
            <person name="Pimenov N.V."/>
            <person name="Dedysh S.N."/>
        </authorList>
    </citation>
    <scope>NUCLEOTIDE SEQUENCE</scope>
    <source>
        <strain evidence="17">S20</strain>
    </source>
</reference>
<comment type="cofactor">
    <cofactor evidence="13">
        <name>heme c</name>
        <dbReference type="ChEBI" id="CHEBI:61717"/>
    </cofactor>
    <text evidence="13">Binds 1 heme c group covalently per subunit.</text>
</comment>
<evidence type="ECO:0000256" key="5">
    <source>
        <dbReference type="ARBA" id="ARBA00022617"/>
    </source>
</evidence>
<dbReference type="EMBL" id="CP158568">
    <property type="protein sequence ID" value="XBY45080.1"/>
    <property type="molecule type" value="Genomic_DNA"/>
</dbReference>
<evidence type="ECO:0000256" key="3">
    <source>
        <dbReference type="ARBA" id="ARBA00016165"/>
    </source>
</evidence>
<dbReference type="InterPro" id="IPR009056">
    <property type="entry name" value="Cyt_c-like_dom"/>
</dbReference>
<keyword evidence="11 13" id="KW-0408">Iron</keyword>
<dbReference type="Gene3D" id="1.20.5.100">
    <property type="entry name" value="Cytochrome c1, transmembrane anchor, C-terminal"/>
    <property type="match status" value="1"/>
</dbReference>
<evidence type="ECO:0000256" key="6">
    <source>
        <dbReference type="ARBA" id="ARBA00022660"/>
    </source>
</evidence>
<evidence type="ECO:0000256" key="12">
    <source>
        <dbReference type="ARBA" id="ARBA00023136"/>
    </source>
</evidence>
<name>A0AAU7XBC2_9HYPH</name>
<evidence type="ECO:0000313" key="17">
    <source>
        <dbReference type="EMBL" id="XBY45080.1"/>
    </source>
</evidence>
<evidence type="ECO:0000256" key="9">
    <source>
        <dbReference type="ARBA" id="ARBA00022982"/>
    </source>
</evidence>
<dbReference type="GO" id="GO:0046872">
    <property type="term" value="F:metal ion binding"/>
    <property type="evidence" value="ECO:0007669"/>
    <property type="project" value="UniProtKB-KW"/>
</dbReference>
<keyword evidence="8 13" id="KW-0479">Metal-binding</keyword>
<organism evidence="17">
    <name type="scientific">Methyloraptor flagellatus</name>
    <dbReference type="NCBI Taxonomy" id="3162530"/>
    <lineage>
        <taxon>Bacteria</taxon>
        <taxon>Pseudomonadati</taxon>
        <taxon>Pseudomonadota</taxon>
        <taxon>Alphaproteobacteria</taxon>
        <taxon>Hyphomicrobiales</taxon>
        <taxon>Ancalomicrobiaceae</taxon>
        <taxon>Methyloraptor</taxon>
    </lineage>
</organism>
<dbReference type="PRINTS" id="PR00603">
    <property type="entry name" value="CYTOCHROMEC1"/>
</dbReference>
<dbReference type="RefSeq" id="WP_407050171.1">
    <property type="nucleotide sequence ID" value="NZ_CP158568.1"/>
</dbReference>
<keyword evidence="7 14" id="KW-0812">Transmembrane</keyword>
<gene>
    <name evidence="17" type="ORF">ABS361_01935</name>
</gene>
<feature type="chain" id="PRO_5043907949" description="Cytochrome c1" evidence="15">
    <location>
        <begin position="30"/>
        <end position="288"/>
    </location>
</feature>
<dbReference type="InterPro" id="IPR036909">
    <property type="entry name" value="Cyt_c-like_dom_sf"/>
</dbReference>
<feature type="transmembrane region" description="Helical" evidence="14">
    <location>
        <begin position="260"/>
        <end position="278"/>
    </location>
</feature>
<keyword evidence="9" id="KW-0249">Electron transport</keyword>
<dbReference type="PANTHER" id="PTHR10266:SF3">
    <property type="entry name" value="CYTOCHROME C1, HEME PROTEIN, MITOCHONDRIAL"/>
    <property type="match status" value="1"/>
</dbReference>
<accession>A0AAU7XBC2</accession>
<dbReference type="PANTHER" id="PTHR10266">
    <property type="entry name" value="CYTOCHROME C1"/>
    <property type="match status" value="1"/>
</dbReference>
<evidence type="ECO:0000256" key="2">
    <source>
        <dbReference type="ARBA" id="ARBA00006488"/>
    </source>
</evidence>
<comment type="subcellular location">
    <subcellularLocation>
        <location evidence="1">Membrane</location>
    </subcellularLocation>
</comment>
<dbReference type="Gene3D" id="1.10.760.10">
    <property type="entry name" value="Cytochrome c-like domain"/>
    <property type="match status" value="1"/>
</dbReference>
<keyword evidence="10 14" id="KW-1133">Transmembrane helix</keyword>
<evidence type="ECO:0000256" key="7">
    <source>
        <dbReference type="ARBA" id="ARBA00022692"/>
    </source>
</evidence>
<keyword evidence="6" id="KW-0679">Respiratory chain</keyword>
<dbReference type="PROSITE" id="PS51007">
    <property type="entry name" value="CYTC"/>
    <property type="match status" value="1"/>
</dbReference>
<evidence type="ECO:0000256" key="13">
    <source>
        <dbReference type="PIRSR" id="PIRSR602326-1"/>
    </source>
</evidence>
<dbReference type="Pfam" id="PF02167">
    <property type="entry name" value="Cytochrom_C1"/>
    <property type="match status" value="1"/>
</dbReference>
<dbReference type="GO" id="GO:0009055">
    <property type="term" value="F:electron transfer activity"/>
    <property type="evidence" value="ECO:0007669"/>
    <property type="project" value="InterPro"/>
</dbReference>
<evidence type="ECO:0000259" key="16">
    <source>
        <dbReference type="PROSITE" id="PS51007"/>
    </source>
</evidence>
<feature type="signal peptide" evidence="15">
    <location>
        <begin position="1"/>
        <end position="29"/>
    </location>
</feature>
<dbReference type="GO" id="GO:0016020">
    <property type="term" value="C:membrane"/>
    <property type="evidence" value="ECO:0007669"/>
    <property type="project" value="UniProtKB-SubCell"/>
</dbReference>
<protein>
    <recommendedName>
        <fullName evidence="3">Cytochrome c1</fullName>
    </recommendedName>
</protein>
<dbReference type="SUPFAM" id="SSF46626">
    <property type="entry name" value="Cytochrome c"/>
    <property type="match status" value="1"/>
</dbReference>
<keyword evidence="12 14" id="KW-0472">Membrane</keyword>
<evidence type="ECO:0000256" key="1">
    <source>
        <dbReference type="ARBA" id="ARBA00004370"/>
    </source>
</evidence>
<proteinExistence type="inferred from homology"/>
<evidence type="ECO:0000256" key="8">
    <source>
        <dbReference type="ARBA" id="ARBA00022723"/>
    </source>
</evidence>
<feature type="binding site" description="covalent" evidence="13">
    <location>
        <position position="74"/>
    </location>
    <ligand>
        <name>heme c</name>
        <dbReference type="ChEBI" id="CHEBI:61717"/>
    </ligand>
</feature>
<dbReference type="SUPFAM" id="SSF81496">
    <property type="entry name" value="Cytochrome c1 subunit of cytochrome bc1 complex (Ubiquinol-cytochrome c reductase), transmembrane anchor"/>
    <property type="match status" value="1"/>
</dbReference>
<keyword evidence="15" id="KW-0732">Signal</keyword>
<dbReference type="AlphaFoldDB" id="A0AAU7XBC2"/>
<feature type="binding site" description="covalent" evidence="13">
    <location>
        <position position="75"/>
    </location>
    <ligand>
        <name>heme c</name>
        <dbReference type="ChEBI" id="CHEBI:61717"/>
    </ligand>
</feature>
<keyword evidence="4" id="KW-0813">Transport</keyword>
<comment type="similarity">
    <text evidence="2">Belongs to the cytochrome c family.</text>
</comment>
<feature type="domain" description="Cytochrome c" evidence="16">
    <location>
        <begin position="58"/>
        <end position="162"/>
    </location>
</feature>
<evidence type="ECO:0000256" key="14">
    <source>
        <dbReference type="SAM" id="Phobius"/>
    </source>
</evidence>
<dbReference type="KEGG" id="mflg:ABS361_01935"/>
<evidence type="ECO:0000256" key="11">
    <source>
        <dbReference type="ARBA" id="ARBA00023004"/>
    </source>
</evidence>
<keyword evidence="5 13" id="KW-0349">Heme</keyword>
<evidence type="ECO:0000256" key="15">
    <source>
        <dbReference type="SAM" id="SignalP"/>
    </source>
</evidence>
<feature type="binding site" description="covalent" evidence="13">
    <location>
        <position position="216"/>
    </location>
    <ligand>
        <name>heme c</name>
        <dbReference type="ChEBI" id="CHEBI:61717"/>
    </ligand>
</feature>